<feature type="transmembrane region" description="Helical" evidence="6">
    <location>
        <begin position="49"/>
        <end position="74"/>
    </location>
</feature>
<feature type="transmembrane region" description="Helical" evidence="6">
    <location>
        <begin position="178"/>
        <end position="203"/>
    </location>
</feature>
<gene>
    <name evidence="7" type="ORF">ENU12_06340</name>
</gene>
<keyword evidence="4 6" id="KW-1133">Transmembrane helix</keyword>
<feature type="transmembrane region" description="Helical" evidence="6">
    <location>
        <begin position="374"/>
        <end position="392"/>
    </location>
</feature>
<keyword evidence="2" id="KW-1003">Cell membrane</keyword>
<evidence type="ECO:0008006" key="8">
    <source>
        <dbReference type="Google" id="ProtNLM"/>
    </source>
</evidence>
<feature type="transmembrane region" description="Helical" evidence="6">
    <location>
        <begin position="336"/>
        <end position="353"/>
    </location>
</feature>
<comment type="caution">
    <text evidence="7">The sequence shown here is derived from an EMBL/GenBank/DDBJ whole genome shotgun (WGS) entry which is preliminary data.</text>
</comment>
<protein>
    <recommendedName>
        <fullName evidence="8">Membrane protein involved in the export of O-antigen and teichoic acid</fullName>
    </recommendedName>
</protein>
<reference evidence="7" key="1">
    <citation type="journal article" date="2020" name="mSystems">
        <title>Genome- and Community-Level Interaction Insights into Carbon Utilization and Element Cycling Functions of Hydrothermarchaeota in Hydrothermal Sediment.</title>
        <authorList>
            <person name="Zhou Z."/>
            <person name="Liu Y."/>
            <person name="Xu W."/>
            <person name="Pan J."/>
            <person name="Luo Z.H."/>
            <person name="Li M."/>
        </authorList>
    </citation>
    <scope>NUCLEOTIDE SEQUENCE [LARGE SCALE GENOMIC DNA]</scope>
    <source>
        <strain evidence="7">SpSt-640</strain>
    </source>
</reference>
<dbReference type="PANTHER" id="PTHR30250">
    <property type="entry name" value="PST FAMILY PREDICTED COLANIC ACID TRANSPORTER"/>
    <property type="match status" value="1"/>
</dbReference>
<feature type="transmembrane region" description="Helical" evidence="6">
    <location>
        <begin position="265"/>
        <end position="285"/>
    </location>
</feature>
<keyword evidence="5 6" id="KW-0472">Membrane</keyword>
<dbReference type="PANTHER" id="PTHR30250:SF11">
    <property type="entry name" value="O-ANTIGEN TRANSPORTER-RELATED"/>
    <property type="match status" value="1"/>
</dbReference>
<dbReference type="InterPro" id="IPR050833">
    <property type="entry name" value="Poly_Biosynth_Transport"/>
</dbReference>
<evidence type="ECO:0000256" key="1">
    <source>
        <dbReference type="ARBA" id="ARBA00004651"/>
    </source>
</evidence>
<feature type="transmembrane region" description="Helical" evidence="6">
    <location>
        <begin position="21"/>
        <end position="43"/>
    </location>
</feature>
<feature type="transmembrane region" description="Helical" evidence="6">
    <location>
        <begin position="154"/>
        <end position="172"/>
    </location>
</feature>
<dbReference type="EMBL" id="DTBH01000134">
    <property type="protein sequence ID" value="HGQ77504.1"/>
    <property type="molecule type" value="Genomic_DNA"/>
</dbReference>
<dbReference type="AlphaFoldDB" id="A0A7V4FHG5"/>
<feature type="transmembrane region" description="Helical" evidence="6">
    <location>
        <begin position="122"/>
        <end position="142"/>
    </location>
</feature>
<evidence type="ECO:0000313" key="7">
    <source>
        <dbReference type="EMBL" id="HGQ77504.1"/>
    </source>
</evidence>
<comment type="subcellular location">
    <subcellularLocation>
        <location evidence="1">Cell membrane</location>
        <topology evidence="1">Multi-pass membrane protein</topology>
    </subcellularLocation>
</comment>
<sequence>MNRIINYLHRLLRILRDGLAHVLMGEIFAKVMRFLASAIIVRALDKSSYGIWTYLTNLVSLIFLFDGFGIKWGVLHFCSKDINDSEKYRIYRFGMIYGLLADSLLAIVSLILIFSFKTPFRVSFDVVVAFLVLQCVGFVFDINMSFLRASNLQNIYGLIKGMYNAIYFSLIATTVFKLGIYGILVSEFISTVIATIFVSKYILPKRYERKSSGIIKKDKFDFKRIVKTSALSSVSSSISQLLYLIDTLLIAYLLKAPNVLATYKVATIIPFNLTFIPISISGFFYPKLSYYGDDTTQIRSKARMLIFNMLILNTVIVLPVIVFSKRIVSFMFGEKYIESSVLMNILLVGYLFASSLRIPISHVLSAMGALKQNLVNAILSGLANVLLDVILISKYGSVGAAVATSSIFILSSLINLFSFLKILRNR</sequence>
<evidence type="ECO:0000256" key="3">
    <source>
        <dbReference type="ARBA" id="ARBA00022692"/>
    </source>
</evidence>
<evidence type="ECO:0000256" key="2">
    <source>
        <dbReference type="ARBA" id="ARBA00022475"/>
    </source>
</evidence>
<keyword evidence="3 6" id="KW-0812">Transmembrane</keyword>
<accession>A0A7V4FHG5</accession>
<evidence type="ECO:0000256" key="5">
    <source>
        <dbReference type="ARBA" id="ARBA00023136"/>
    </source>
</evidence>
<evidence type="ECO:0000256" key="6">
    <source>
        <dbReference type="SAM" id="Phobius"/>
    </source>
</evidence>
<dbReference type="Pfam" id="PF13440">
    <property type="entry name" value="Polysacc_synt_3"/>
    <property type="match status" value="1"/>
</dbReference>
<name>A0A7V4FHG5_FERPE</name>
<organism evidence="7">
    <name type="scientific">Fervidobacterium pennivorans</name>
    <dbReference type="NCBI Taxonomy" id="93466"/>
    <lineage>
        <taxon>Bacteria</taxon>
        <taxon>Thermotogati</taxon>
        <taxon>Thermotogota</taxon>
        <taxon>Thermotogae</taxon>
        <taxon>Thermotogales</taxon>
        <taxon>Fervidobacteriaceae</taxon>
        <taxon>Fervidobacterium</taxon>
    </lineage>
</organism>
<feature type="transmembrane region" description="Helical" evidence="6">
    <location>
        <begin position="305"/>
        <end position="324"/>
    </location>
</feature>
<feature type="transmembrane region" description="Helical" evidence="6">
    <location>
        <begin position="398"/>
        <end position="420"/>
    </location>
</feature>
<feature type="transmembrane region" description="Helical" evidence="6">
    <location>
        <begin position="224"/>
        <end position="245"/>
    </location>
</feature>
<dbReference type="GO" id="GO:0005886">
    <property type="term" value="C:plasma membrane"/>
    <property type="evidence" value="ECO:0007669"/>
    <property type="project" value="UniProtKB-SubCell"/>
</dbReference>
<evidence type="ECO:0000256" key="4">
    <source>
        <dbReference type="ARBA" id="ARBA00022989"/>
    </source>
</evidence>
<proteinExistence type="predicted"/>
<feature type="transmembrane region" description="Helical" evidence="6">
    <location>
        <begin position="95"/>
        <end position="116"/>
    </location>
</feature>